<dbReference type="CDD" id="cd06223">
    <property type="entry name" value="PRTases_typeI"/>
    <property type="match status" value="1"/>
</dbReference>
<dbReference type="AlphaFoldDB" id="D7NG84"/>
<sequence>MRDTTGTVENIITTLKNQFKDKSKEVLIQAGKNMIAILNKDLPQILRATGLEELVVCAIPRSKAENTYTNVQLLFKKAIEGSVKDLDKFIDGTDYIVRHTDTRTTHMDKSGYGGIGNLPYPGITKDTCTISDKVRGKDILLIDDLYTASVNIDEDAIQALFDNGARSVTFYSLGKTIKRTQ</sequence>
<dbReference type="EMBL" id="GL349576">
    <property type="protein sequence ID" value="EFI47472.1"/>
    <property type="molecule type" value="Genomic_DNA"/>
</dbReference>
<evidence type="ECO:0000313" key="1">
    <source>
        <dbReference type="EMBL" id="EFI47472.1"/>
    </source>
</evidence>
<dbReference type="Proteomes" id="UP000003805">
    <property type="component" value="Unassembled WGS sequence"/>
</dbReference>
<proteinExistence type="predicted"/>
<keyword evidence="2" id="KW-1185">Reference proteome</keyword>
<organism evidence="1 2">
    <name type="scientific">Segatella oris C735</name>
    <dbReference type="NCBI Taxonomy" id="563008"/>
    <lineage>
        <taxon>Bacteria</taxon>
        <taxon>Pseudomonadati</taxon>
        <taxon>Bacteroidota</taxon>
        <taxon>Bacteroidia</taxon>
        <taxon>Bacteroidales</taxon>
        <taxon>Prevotellaceae</taxon>
        <taxon>Segatella</taxon>
    </lineage>
</organism>
<name>D7NG84_9BACT</name>
<dbReference type="SUPFAM" id="SSF53271">
    <property type="entry name" value="PRTase-like"/>
    <property type="match status" value="1"/>
</dbReference>
<dbReference type="InterPro" id="IPR000836">
    <property type="entry name" value="PRTase_dom"/>
</dbReference>
<accession>D7NG84</accession>
<dbReference type="Gene3D" id="3.40.50.2020">
    <property type="match status" value="1"/>
</dbReference>
<reference evidence="1 2" key="1">
    <citation type="submission" date="2010-02" db="EMBL/GenBank/DDBJ databases">
        <title>The Genome Sequence of Prevotella oris strain C735.</title>
        <authorList>
            <consortium name="The Broad Institute Genome Sequencing Platform"/>
            <person name="Ward D."/>
            <person name="Feldgarden M."/>
            <person name="Earl A."/>
            <person name="Young S.K."/>
            <person name="Zeng Q."/>
            <person name="Koehrsen M."/>
            <person name="Alvarado L."/>
            <person name="Berlin A."/>
            <person name="Bochicchio J."/>
            <person name="Borenstein D."/>
            <person name="Chapman S.B."/>
            <person name="Chen Z."/>
            <person name="Engels R."/>
            <person name="Freedman E."/>
            <person name="Gellesch M."/>
            <person name="Goldberg J."/>
            <person name="Griggs A."/>
            <person name="Gujja S."/>
            <person name="Heilman E."/>
            <person name="Heiman D."/>
            <person name="Hepburn T."/>
            <person name="Howarth C."/>
            <person name="Jen D."/>
            <person name="Larson L."/>
            <person name="Mehta T."/>
            <person name="Park D."/>
            <person name="Pearson M."/>
            <person name="Roberts A."/>
            <person name="Saif S."/>
            <person name="Shea T."/>
            <person name="Shenoy N."/>
            <person name="Sisk P."/>
            <person name="Stolte C."/>
            <person name="Sykes S."/>
            <person name="Thomson T."/>
            <person name="Walk T."/>
            <person name="White J."/>
            <person name="Yandava C."/>
            <person name="Sibley C.D."/>
            <person name="Field T.R."/>
            <person name="Grinwis M."/>
            <person name="Eshaghurshan C.S."/>
            <person name="Surette M.G."/>
            <person name="Haas B."/>
            <person name="Nusbaum C."/>
            <person name="Birren B."/>
        </authorList>
    </citation>
    <scope>NUCLEOTIDE SEQUENCE [LARGE SCALE GENOMIC DNA]</scope>
    <source>
        <strain evidence="1 2">C735</strain>
    </source>
</reference>
<gene>
    <name evidence="1" type="ORF">HMPREF0665_02592</name>
</gene>
<evidence type="ECO:0000313" key="2">
    <source>
        <dbReference type="Proteomes" id="UP000003805"/>
    </source>
</evidence>
<evidence type="ECO:0008006" key="3">
    <source>
        <dbReference type="Google" id="ProtNLM"/>
    </source>
</evidence>
<dbReference type="HOGENOM" id="CLU_096403_0_0_10"/>
<dbReference type="InterPro" id="IPR029057">
    <property type="entry name" value="PRTase-like"/>
</dbReference>
<protein>
    <recommendedName>
        <fullName evidence="3">Amidophosphoribosyltransferase</fullName>
    </recommendedName>
</protein>
<dbReference type="eggNOG" id="COG1040">
    <property type="taxonomic scope" value="Bacteria"/>
</dbReference>